<feature type="region of interest" description="Disordered" evidence="1">
    <location>
        <begin position="1"/>
        <end position="73"/>
    </location>
</feature>
<feature type="compositionally biased region" description="Polar residues" evidence="1">
    <location>
        <begin position="19"/>
        <end position="28"/>
    </location>
</feature>
<name>A0A1M4V7V2_9BACT</name>
<dbReference type="EMBL" id="FQUO01000002">
    <property type="protein sequence ID" value="SHE64967.1"/>
    <property type="molecule type" value="Genomic_DNA"/>
</dbReference>
<reference evidence="2 3" key="1">
    <citation type="submission" date="2016-11" db="EMBL/GenBank/DDBJ databases">
        <authorList>
            <person name="Jaros S."/>
            <person name="Januszkiewicz K."/>
            <person name="Wedrychowicz H."/>
        </authorList>
    </citation>
    <scope>NUCLEOTIDE SEQUENCE [LARGE SCALE GENOMIC DNA]</scope>
    <source>
        <strain evidence="2 3">DSM 26897</strain>
    </source>
</reference>
<evidence type="ECO:0000313" key="2">
    <source>
        <dbReference type="EMBL" id="SHE64967.1"/>
    </source>
</evidence>
<keyword evidence="3" id="KW-1185">Reference proteome</keyword>
<feature type="compositionally biased region" description="Gly residues" evidence="1">
    <location>
        <begin position="9"/>
        <end position="18"/>
    </location>
</feature>
<evidence type="ECO:0000313" key="3">
    <source>
        <dbReference type="Proteomes" id="UP000184368"/>
    </source>
</evidence>
<dbReference type="RefSeq" id="WP_073039803.1">
    <property type="nucleotide sequence ID" value="NZ_FQUO01000002.1"/>
</dbReference>
<protein>
    <submittedName>
        <fullName evidence="2">Uncharacterized protein</fullName>
    </submittedName>
</protein>
<dbReference type="STRING" id="1302690.BUE76_12885"/>
<sequence>MEQNRENGNRGGHPGGGSYNDSGRSSAEQGFEGMNFEQRREPYFNKRQQQNSHPTKDDMSGSSEHKQDDRSQH</sequence>
<organism evidence="2 3">
    <name type="scientific">Cnuella takakiae</name>
    <dbReference type="NCBI Taxonomy" id="1302690"/>
    <lineage>
        <taxon>Bacteria</taxon>
        <taxon>Pseudomonadati</taxon>
        <taxon>Bacteroidota</taxon>
        <taxon>Chitinophagia</taxon>
        <taxon>Chitinophagales</taxon>
        <taxon>Chitinophagaceae</taxon>
        <taxon>Cnuella</taxon>
    </lineage>
</organism>
<proteinExistence type="predicted"/>
<dbReference type="Proteomes" id="UP000184368">
    <property type="component" value="Unassembled WGS sequence"/>
</dbReference>
<evidence type="ECO:0000256" key="1">
    <source>
        <dbReference type="SAM" id="MobiDB-lite"/>
    </source>
</evidence>
<dbReference type="AlphaFoldDB" id="A0A1M4V7V2"/>
<feature type="compositionally biased region" description="Basic and acidic residues" evidence="1">
    <location>
        <begin position="54"/>
        <end position="73"/>
    </location>
</feature>
<gene>
    <name evidence="2" type="ORF">SAMN05444008_102165</name>
</gene>
<accession>A0A1M4V7V2</accession>